<proteinExistence type="predicted"/>
<gene>
    <name evidence="5" type="ORF">I585_02784</name>
    <name evidence="4" type="ORF">UAI_03602</name>
</gene>
<feature type="chain" id="PRO_5039250747" description="DUF6287 domain-containing protein" evidence="2">
    <location>
        <begin position="19"/>
        <end position="203"/>
    </location>
</feature>
<sequence>MKYLKFLLLASLTGIILVGCTNNSSKTTDSSKEKSSQVSSSSAIESTASSSKTTSSTSAESHTAATNSSEKQNVTTGLVEEAILNNDYSSLNGTWTNSNGYQLTFNNGSVTLSGEGVGGATEFSLSKPEKQSNVIFLSFDPAPAPNGMNLMLALKGTSPSEGIDTDGTDSNYDRIIMGNNGGTTLFATKENGGIPDTAYYREK</sequence>
<protein>
    <recommendedName>
        <fullName evidence="3">DUF6287 domain-containing protein</fullName>
    </recommendedName>
</protein>
<dbReference type="RefSeq" id="WP_010742392.1">
    <property type="nucleotide sequence ID" value="NZ_KB946251.1"/>
</dbReference>
<dbReference type="Proteomes" id="UP000013783">
    <property type="component" value="Unassembled WGS sequence"/>
</dbReference>
<evidence type="ECO:0000313" key="6">
    <source>
        <dbReference type="Proteomes" id="UP000013783"/>
    </source>
</evidence>
<dbReference type="Pfam" id="PF19804">
    <property type="entry name" value="DUF6287"/>
    <property type="match status" value="1"/>
</dbReference>
<evidence type="ECO:0000259" key="3">
    <source>
        <dbReference type="Pfam" id="PF19804"/>
    </source>
</evidence>
<feature type="compositionally biased region" description="Low complexity" evidence="1">
    <location>
        <begin position="36"/>
        <end position="69"/>
    </location>
</feature>
<evidence type="ECO:0000256" key="2">
    <source>
        <dbReference type="SAM" id="SignalP"/>
    </source>
</evidence>
<evidence type="ECO:0000256" key="1">
    <source>
        <dbReference type="SAM" id="MobiDB-lite"/>
    </source>
</evidence>
<evidence type="ECO:0000313" key="7">
    <source>
        <dbReference type="Proteomes" id="UP000014148"/>
    </source>
</evidence>
<dbReference type="Proteomes" id="UP000014148">
    <property type="component" value="Unassembled WGS sequence"/>
</dbReference>
<name>R2QPD8_9ENTE</name>
<dbReference type="PATRIC" id="fig|1158601.3.peg.3574"/>
<dbReference type="AlphaFoldDB" id="R2QPD8"/>
<reference evidence="4 6" key="1">
    <citation type="submission" date="2013-02" db="EMBL/GenBank/DDBJ databases">
        <title>The Genome Sequence of Enterococcus malodoratus ATCC_43197.</title>
        <authorList>
            <consortium name="The Broad Institute Genome Sequencing Platform"/>
            <consortium name="The Broad Institute Genome Sequencing Center for Infectious Disease"/>
            <person name="Earl A.M."/>
            <person name="Gilmore M.S."/>
            <person name="Lebreton F."/>
            <person name="Walker B."/>
            <person name="Young S.K."/>
            <person name="Zeng Q."/>
            <person name="Gargeya S."/>
            <person name="Fitzgerald M."/>
            <person name="Haas B."/>
            <person name="Abouelleil A."/>
            <person name="Alvarado L."/>
            <person name="Arachchi H.M."/>
            <person name="Berlin A.M."/>
            <person name="Chapman S.B."/>
            <person name="Dewar J."/>
            <person name="Goldberg J."/>
            <person name="Griggs A."/>
            <person name="Gujja S."/>
            <person name="Hansen M."/>
            <person name="Howarth C."/>
            <person name="Imamovic A."/>
            <person name="Larimer J."/>
            <person name="McCowan C."/>
            <person name="Murphy C."/>
            <person name="Neiman D."/>
            <person name="Pearson M."/>
            <person name="Priest M."/>
            <person name="Roberts A."/>
            <person name="Saif S."/>
            <person name="Shea T."/>
            <person name="Sisk P."/>
            <person name="Sykes S."/>
            <person name="Wortman J."/>
            <person name="Nusbaum C."/>
            <person name="Birren B."/>
        </authorList>
    </citation>
    <scope>NUCLEOTIDE SEQUENCE [LARGE SCALE GENOMIC DNA]</scope>
    <source>
        <strain evidence="4 6">ATCC 43197</strain>
    </source>
</reference>
<organism evidence="4 6">
    <name type="scientific">Enterococcus malodoratus ATCC 43197</name>
    <dbReference type="NCBI Taxonomy" id="1158601"/>
    <lineage>
        <taxon>Bacteria</taxon>
        <taxon>Bacillati</taxon>
        <taxon>Bacillota</taxon>
        <taxon>Bacilli</taxon>
        <taxon>Lactobacillales</taxon>
        <taxon>Enterococcaceae</taxon>
        <taxon>Enterococcus</taxon>
    </lineage>
</organism>
<evidence type="ECO:0000313" key="4">
    <source>
        <dbReference type="EMBL" id="EOH73505.1"/>
    </source>
</evidence>
<keyword evidence="2" id="KW-0732">Signal</keyword>
<dbReference type="PROSITE" id="PS51257">
    <property type="entry name" value="PROKAR_LIPOPROTEIN"/>
    <property type="match status" value="1"/>
</dbReference>
<dbReference type="InterPro" id="IPR046254">
    <property type="entry name" value="DUF6287"/>
</dbReference>
<dbReference type="OrthoDB" id="2194737at2"/>
<keyword evidence="7" id="KW-1185">Reference proteome</keyword>
<feature type="signal peptide" evidence="2">
    <location>
        <begin position="1"/>
        <end position="18"/>
    </location>
</feature>
<accession>R2QPD8</accession>
<dbReference type="eggNOG" id="ENOG502ZEB4">
    <property type="taxonomic scope" value="Bacteria"/>
</dbReference>
<comment type="caution">
    <text evidence="4">The sequence shown here is derived from an EMBL/GenBank/DDBJ whole genome shotgun (WGS) entry which is preliminary data.</text>
</comment>
<evidence type="ECO:0000313" key="5">
    <source>
        <dbReference type="EMBL" id="EOT67263.1"/>
    </source>
</evidence>
<dbReference type="EMBL" id="AJAK01000024">
    <property type="protein sequence ID" value="EOH73505.1"/>
    <property type="molecule type" value="Genomic_DNA"/>
</dbReference>
<reference evidence="5 7" key="2">
    <citation type="submission" date="2013-03" db="EMBL/GenBank/DDBJ databases">
        <title>The Genome Sequence of Enterococcus malodoratus ATCC_43197 (PacBio/Illumina hybrid assembly).</title>
        <authorList>
            <consortium name="The Broad Institute Genomics Platform"/>
            <consortium name="The Broad Institute Genome Sequencing Center for Infectious Disease"/>
            <person name="Earl A."/>
            <person name="Russ C."/>
            <person name="Gilmore M."/>
            <person name="Surin D."/>
            <person name="Walker B."/>
            <person name="Young S."/>
            <person name="Zeng Q."/>
            <person name="Gargeya S."/>
            <person name="Fitzgerald M."/>
            <person name="Haas B."/>
            <person name="Abouelleil A."/>
            <person name="Allen A.W."/>
            <person name="Alvarado L."/>
            <person name="Arachchi H.M."/>
            <person name="Berlin A.M."/>
            <person name="Chapman S.B."/>
            <person name="Gainer-Dewar J."/>
            <person name="Goldberg J."/>
            <person name="Griggs A."/>
            <person name="Gujja S."/>
            <person name="Hansen M."/>
            <person name="Howarth C."/>
            <person name="Imamovic A."/>
            <person name="Ireland A."/>
            <person name="Larimer J."/>
            <person name="McCowan C."/>
            <person name="Murphy C."/>
            <person name="Pearson M."/>
            <person name="Poon T.W."/>
            <person name="Priest M."/>
            <person name="Roberts A."/>
            <person name="Saif S."/>
            <person name="Shea T."/>
            <person name="Sisk P."/>
            <person name="Sykes S."/>
            <person name="Wortman J."/>
            <person name="Nusbaum C."/>
            <person name="Birren B."/>
        </authorList>
    </citation>
    <scope>NUCLEOTIDE SEQUENCE [LARGE SCALE GENOMIC DNA]</scope>
    <source>
        <strain evidence="5 7">ATCC 43197</strain>
    </source>
</reference>
<feature type="region of interest" description="Disordered" evidence="1">
    <location>
        <begin position="24"/>
        <end position="73"/>
    </location>
</feature>
<dbReference type="EMBL" id="ASWA01000003">
    <property type="protein sequence ID" value="EOT67263.1"/>
    <property type="molecule type" value="Genomic_DNA"/>
</dbReference>
<feature type="domain" description="DUF6287" evidence="3">
    <location>
        <begin position="81"/>
        <end position="107"/>
    </location>
</feature>